<dbReference type="EMBL" id="ML732270">
    <property type="protein sequence ID" value="KAB8071532.1"/>
    <property type="molecule type" value="Genomic_DNA"/>
</dbReference>
<dbReference type="Pfam" id="PF08578">
    <property type="entry name" value="DUF1765"/>
    <property type="match status" value="1"/>
</dbReference>
<feature type="compositionally biased region" description="Low complexity" evidence="1">
    <location>
        <begin position="898"/>
        <end position="910"/>
    </location>
</feature>
<accession>A0A5N5WWV9</accession>
<feature type="compositionally biased region" description="Basic and acidic residues" evidence="1">
    <location>
        <begin position="59"/>
        <end position="81"/>
    </location>
</feature>
<feature type="region of interest" description="Disordered" evidence="1">
    <location>
        <begin position="1024"/>
        <end position="1078"/>
    </location>
</feature>
<evidence type="ECO:0000313" key="3">
    <source>
        <dbReference type="Proteomes" id="UP000326565"/>
    </source>
</evidence>
<dbReference type="AlphaFoldDB" id="A0A5N5WWV9"/>
<evidence type="ECO:0008006" key="4">
    <source>
        <dbReference type="Google" id="ProtNLM"/>
    </source>
</evidence>
<keyword evidence="3" id="KW-1185">Reference proteome</keyword>
<feature type="region of interest" description="Disordered" evidence="1">
    <location>
        <begin position="930"/>
        <end position="979"/>
    </location>
</feature>
<sequence length="1131" mass="125837">MSPPSSEVVTNHRDGEHVLLPHSASYNHLPDLVAAESASPTLRRTFSDLTYPKESSSPSKEDVEAGKDILRRTSLRSKEKSTITVSRFSVSTEDVSDPTSAELPGALPKAPETEIPETRAPEPVARPSKARSMSGRLVNLARKPWMSNSSNRSPSPSAKGSRGRASRAEEQSLSSSPAPQSKNLTPLDTVTESDSTAPSRRRTILNKRPRRPMVAVVTQSQADSPTTPNSNTPSPFTLTAKNSLEKLTSSFNVTTPVLPPVPKTAAVTSTGIDLPRKKDELWGVFRGLEADFQKFQSKSSALKANVIRSSLLPFLNRNHSLPSFKSLRPEDLDRRVNILNKWWIGLLEMLNGKHNQSISGTDRPVYLEAVIGIMTRPEWRIPFPSFPSEGNPPSSLQHASTSISESSEGSSSSDFLLESIHHNIRNIFTQNLLSQMAFVVERMSMRHAPASLVAFCGKACAYAFFFCPGVADILVRLWNTPPNIFRRVLAQSNVDSSSSLRTFTQDLALNFPVALRSLSFHGHTPLVRYLRRKPDVPLSTAQIRWQSPWVSRWSGRDSDLFFVFVKYIHILYADALPADIEKEKRILAPGLLPIHSQLLVVLEDTLYKQSVPQVAPNAHTAAAITFDDFIEGADATVSALPLGAANSHRSMAENRLIILLRDFLSESSVEPNHARLLYAESFSMIMKTAARKTSLFDHNACFLLCDFVEEVIPIITRYSQSVKSDLFDWKFWLEVCHCMMQSHNSLTEVRVFSFLFCVWSTWTTSEERKADLCLGFLLKEPLFYHYFCHWSPMVRAYFHRLLCWRLGRFNGDPTPLDSTIYEALSGRLQRLWEFYLAFQVKAEEDLTVPLSSAPCTPAPGRRIIIIRCDNHFSPSSLFVSFDRVVPAAPQEQSAAFVSSSSSKPESTSSEPQPPPKKRWNILKAMFGASKSNGEASPSSSSEESLDTTGSDSAASVEKRLDDASRPNNSSGELSRPKTAHQPYSFKFSLEWMDRPQWPSKNKRLFTPCLPVAAQLHLQLRSSAVDLDDESDTDPEEEPENDSTQEDFRSAKQTGPSETSTITESEKGSSKPAPGLATTDPLVASKYAGRALAEWAQIVSECDSFFARRRDEGVPCDRMVETPTLGVESFRK</sequence>
<feature type="region of interest" description="Disordered" evidence="1">
    <location>
        <begin position="48"/>
        <end position="236"/>
    </location>
</feature>
<feature type="compositionally biased region" description="Acidic residues" evidence="1">
    <location>
        <begin position="1025"/>
        <end position="1044"/>
    </location>
</feature>
<feature type="region of interest" description="Disordered" evidence="1">
    <location>
        <begin position="895"/>
        <end position="917"/>
    </location>
</feature>
<dbReference type="PANTHER" id="PTHR37988">
    <property type="entry name" value="UPF0592 MEMBRANE PROTEIN C7D4.03C"/>
    <property type="match status" value="1"/>
</dbReference>
<feature type="compositionally biased region" description="Polar residues" evidence="1">
    <location>
        <begin position="82"/>
        <end position="99"/>
    </location>
</feature>
<feature type="compositionally biased region" description="Low complexity" evidence="1">
    <location>
        <begin position="930"/>
        <end position="952"/>
    </location>
</feature>
<reference evidence="2 3" key="1">
    <citation type="submission" date="2019-04" db="EMBL/GenBank/DDBJ databases">
        <title>Friends and foes A comparative genomics study of 23 Aspergillus species from section Flavi.</title>
        <authorList>
            <consortium name="DOE Joint Genome Institute"/>
            <person name="Kjaerbolling I."/>
            <person name="Vesth T."/>
            <person name="Frisvad J.C."/>
            <person name="Nybo J.L."/>
            <person name="Theobald S."/>
            <person name="Kildgaard S."/>
            <person name="Isbrandt T."/>
            <person name="Kuo A."/>
            <person name="Sato A."/>
            <person name="Lyhne E.K."/>
            <person name="Kogle M.E."/>
            <person name="Wiebenga A."/>
            <person name="Kun R.S."/>
            <person name="Lubbers R.J."/>
            <person name="Makela M.R."/>
            <person name="Barry K."/>
            <person name="Chovatia M."/>
            <person name="Clum A."/>
            <person name="Daum C."/>
            <person name="Haridas S."/>
            <person name="He G."/>
            <person name="LaButti K."/>
            <person name="Lipzen A."/>
            <person name="Mondo S."/>
            <person name="Riley R."/>
            <person name="Salamov A."/>
            <person name="Simmons B.A."/>
            <person name="Magnuson J.K."/>
            <person name="Henrissat B."/>
            <person name="Mortensen U.H."/>
            <person name="Larsen T.O."/>
            <person name="Devries R.P."/>
            <person name="Grigoriev I.V."/>
            <person name="Machida M."/>
            <person name="Baker S.E."/>
            <person name="Andersen M.R."/>
        </authorList>
    </citation>
    <scope>NUCLEOTIDE SEQUENCE [LARGE SCALE GENOMIC DNA]</scope>
    <source>
        <strain evidence="2 3">CBS 151.66</strain>
    </source>
</reference>
<feature type="compositionally biased region" description="Basic residues" evidence="1">
    <location>
        <begin position="199"/>
        <end position="211"/>
    </location>
</feature>
<gene>
    <name evidence="2" type="ORF">BDV29DRAFT_17194</name>
</gene>
<evidence type="ECO:0000256" key="1">
    <source>
        <dbReference type="SAM" id="MobiDB-lite"/>
    </source>
</evidence>
<organism evidence="2 3">
    <name type="scientific">Aspergillus leporis</name>
    <dbReference type="NCBI Taxonomy" id="41062"/>
    <lineage>
        <taxon>Eukaryota</taxon>
        <taxon>Fungi</taxon>
        <taxon>Dikarya</taxon>
        <taxon>Ascomycota</taxon>
        <taxon>Pezizomycotina</taxon>
        <taxon>Eurotiomycetes</taxon>
        <taxon>Eurotiomycetidae</taxon>
        <taxon>Eurotiales</taxon>
        <taxon>Aspergillaceae</taxon>
        <taxon>Aspergillus</taxon>
        <taxon>Aspergillus subgen. Circumdati</taxon>
    </lineage>
</organism>
<name>A0A5N5WWV9_9EURO</name>
<feature type="compositionally biased region" description="Polar residues" evidence="1">
    <location>
        <begin position="48"/>
        <end position="58"/>
    </location>
</feature>
<proteinExistence type="predicted"/>
<dbReference type="OrthoDB" id="296767at2759"/>
<dbReference type="PANTHER" id="PTHR37988:SF1">
    <property type="entry name" value="UPF0592 MEMBRANE PROTEIN C7D4.03C"/>
    <property type="match status" value="1"/>
</dbReference>
<feature type="compositionally biased region" description="Low complexity" evidence="1">
    <location>
        <begin position="147"/>
        <end position="157"/>
    </location>
</feature>
<feature type="compositionally biased region" description="Low complexity" evidence="1">
    <location>
        <begin position="224"/>
        <end position="235"/>
    </location>
</feature>
<dbReference type="InterPro" id="IPR013887">
    <property type="entry name" value="UPF0592"/>
</dbReference>
<protein>
    <recommendedName>
        <fullName evidence="4">DUF1765-domain-containing protein</fullName>
    </recommendedName>
</protein>
<feature type="compositionally biased region" description="Polar residues" evidence="1">
    <location>
        <begin position="171"/>
        <end position="198"/>
    </location>
</feature>
<evidence type="ECO:0000313" key="2">
    <source>
        <dbReference type="EMBL" id="KAB8071532.1"/>
    </source>
</evidence>
<dbReference type="Proteomes" id="UP000326565">
    <property type="component" value="Unassembled WGS sequence"/>
</dbReference>
<feature type="compositionally biased region" description="Polar residues" evidence="1">
    <location>
        <begin position="1050"/>
        <end position="1062"/>
    </location>
</feature>